<feature type="transmembrane region" description="Helical" evidence="2">
    <location>
        <begin position="171"/>
        <end position="189"/>
    </location>
</feature>
<gene>
    <name evidence="3" type="ORF">FRUB_00601</name>
</gene>
<reference evidence="4" key="1">
    <citation type="submission" date="2017-06" db="EMBL/GenBank/DDBJ databases">
        <title>Genome analysis of Fimbriiglobus ruber SP5, the first member of the order Planctomycetales with confirmed chitinolytic capability.</title>
        <authorList>
            <person name="Ravin N.V."/>
            <person name="Rakitin A.L."/>
            <person name="Ivanova A.A."/>
            <person name="Beletsky A.V."/>
            <person name="Kulichevskaya I.S."/>
            <person name="Mardanov A.V."/>
            <person name="Dedysh S.N."/>
        </authorList>
    </citation>
    <scope>NUCLEOTIDE SEQUENCE [LARGE SCALE GENOMIC DNA]</scope>
    <source>
        <strain evidence="4">SP5</strain>
    </source>
</reference>
<name>A0A225E029_9BACT</name>
<proteinExistence type="predicted"/>
<evidence type="ECO:0000313" key="3">
    <source>
        <dbReference type="EMBL" id="OWK46902.1"/>
    </source>
</evidence>
<dbReference type="Gene3D" id="1.25.10.10">
    <property type="entry name" value="Leucine-rich Repeat Variant"/>
    <property type="match status" value="1"/>
</dbReference>
<keyword evidence="2" id="KW-0812">Transmembrane</keyword>
<dbReference type="AlphaFoldDB" id="A0A225E029"/>
<dbReference type="InterPro" id="IPR016024">
    <property type="entry name" value="ARM-type_fold"/>
</dbReference>
<evidence type="ECO:0000256" key="2">
    <source>
        <dbReference type="SAM" id="Phobius"/>
    </source>
</evidence>
<dbReference type="SUPFAM" id="SSF48371">
    <property type="entry name" value="ARM repeat"/>
    <property type="match status" value="1"/>
</dbReference>
<feature type="region of interest" description="Disordered" evidence="1">
    <location>
        <begin position="55"/>
        <end position="87"/>
    </location>
</feature>
<organism evidence="3 4">
    <name type="scientific">Fimbriiglobus ruber</name>
    <dbReference type="NCBI Taxonomy" id="1908690"/>
    <lineage>
        <taxon>Bacteria</taxon>
        <taxon>Pseudomonadati</taxon>
        <taxon>Planctomycetota</taxon>
        <taxon>Planctomycetia</taxon>
        <taxon>Gemmatales</taxon>
        <taxon>Gemmataceae</taxon>
        <taxon>Fimbriiglobus</taxon>
    </lineage>
</organism>
<accession>A0A225E029</accession>
<evidence type="ECO:0000313" key="4">
    <source>
        <dbReference type="Proteomes" id="UP000214646"/>
    </source>
</evidence>
<evidence type="ECO:0000256" key="1">
    <source>
        <dbReference type="SAM" id="MobiDB-lite"/>
    </source>
</evidence>
<dbReference type="EMBL" id="NIDE01000001">
    <property type="protein sequence ID" value="OWK46902.1"/>
    <property type="molecule type" value="Genomic_DNA"/>
</dbReference>
<evidence type="ECO:0008006" key="5">
    <source>
        <dbReference type="Google" id="ProtNLM"/>
    </source>
</evidence>
<keyword evidence="2" id="KW-1133">Transmembrane helix</keyword>
<protein>
    <recommendedName>
        <fullName evidence="5">HEAT repeat domain-containing protein</fullName>
    </recommendedName>
</protein>
<feature type="compositionally biased region" description="Polar residues" evidence="1">
    <location>
        <begin position="59"/>
        <end position="69"/>
    </location>
</feature>
<dbReference type="Proteomes" id="UP000214646">
    <property type="component" value="Unassembled WGS sequence"/>
</dbReference>
<dbReference type="InterPro" id="IPR011989">
    <property type="entry name" value="ARM-like"/>
</dbReference>
<keyword evidence="4" id="KW-1185">Reference proteome</keyword>
<sequence length="472" mass="50702">MAPPERAGQRTICPKCLRPLTIPAPEDSSSPAVAAEKASIFDTDVELKSSGASEVLPNFSASDTPTSIPHPTKTPYPSAMPQRQPRPMPNLPALPTRKIGGNDGLVVLNPTGMLSADLAADLTAAISMRMKPPPDPPADLRLSTGVWLMISAVALTLWLTGVFYEPTVLPFVALLGTLLLAFGYFWAVYLAGRHNWVRAVVTLFPPVTVWRLCHPFGDNGYRPLRFVLTGLVFLGLYLIGISPITRGYASQAFAALEPEKVETTTHIVTPTERLRAAVEKKQSDALVGVLTDLAHQDQIQNADDDTRTELIGDLKLLATQGRDDTRSEVRVAAIKTLVAWSPDDARTAVLGALRSTDGLERKCGLGLASRWRDDEVAAAVAARLSDRQEGPLAQDVLLAIGSPAAETALLSLLKTDEPVFVLTVIKLLDEVGGPKAVAALTELKDTVRVRALQNEAEQTANAISARLAKTKQ</sequence>
<comment type="caution">
    <text evidence="3">The sequence shown here is derived from an EMBL/GenBank/DDBJ whole genome shotgun (WGS) entry which is preliminary data.</text>
</comment>
<feature type="transmembrane region" description="Helical" evidence="2">
    <location>
        <begin position="224"/>
        <end position="241"/>
    </location>
</feature>
<keyword evidence="2" id="KW-0472">Membrane</keyword>
<feature type="transmembrane region" description="Helical" evidence="2">
    <location>
        <begin position="138"/>
        <end position="159"/>
    </location>
</feature>